<feature type="domain" description="TPM" evidence="1">
    <location>
        <begin position="52"/>
        <end position="174"/>
    </location>
</feature>
<evidence type="ECO:0000259" key="1">
    <source>
        <dbReference type="Pfam" id="PF04536"/>
    </source>
</evidence>
<dbReference type="Gene3D" id="3.10.310.50">
    <property type="match status" value="1"/>
</dbReference>
<protein>
    <submittedName>
        <fullName evidence="2">TPM domain-containing protein</fullName>
    </submittedName>
</protein>
<dbReference type="Pfam" id="PF04536">
    <property type="entry name" value="TPM_phosphatase"/>
    <property type="match status" value="1"/>
</dbReference>
<dbReference type="PANTHER" id="PTHR30373:SF2">
    <property type="entry name" value="UPF0603 PROTEIN YGCG"/>
    <property type="match status" value="1"/>
</dbReference>
<name>A0ABY7TLM5_9SPHN</name>
<gene>
    <name evidence="2" type="ORF">PQ455_14095</name>
</gene>
<reference evidence="2 3" key="1">
    <citation type="submission" date="2023-02" db="EMBL/GenBank/DDBJ databases">
        <title>Genome sequence of Sphingomonas naphthae.</title>
        <authorList>
            <person name="Kim S."/>
            <person name="Heo J."/>
            <person name="Kwon S.-W."/>
        </authorList>
    </citation>
    <scope>NUCLEOTIDE SEQUENCE [LARGE SCALE GENOMIC DNA]</scope>
    <source>
        <strain evidence="2 3">KACC 18716</strain>
    </source>
</reference>
<keyword evidence="3" id="KW-1185">Reference proteome</keyword>
<accession>A0ABY7TLM5</accession>
<dbReference type="RefSeq" id="WP_273686729.1">
    <property type="nucleotide sequence ID" value="NZ_CP117411.1"/>
</dbReference>
<dbReference type="EMBL" id="CP117411">
    <property type="protein sequence ID" value="WCT72759.1"/>
    <property type="molecule type" value="Genomic_DNA"/>
</dbReference>
<dbReference type="PANTHER" id="PTHR30373">
    <property type="entry name" value="UPF0603 PROTEIN YGCG"/>
    <property type="match status" value="1"/>
</dbReference>
<dbReference type="InterPro" id="IPR007621">
    <property type="entry name" value="TPM_dom"/>
</dbReference>
<evidence type="ECO:0000313" key="2">
    <source>
        <dbReference type="EMBL" id="WCT72759.1"/>
    </source>
</evidence>
<proteinExistence type="predicted"/>
<organism evidence="2 3">
    <name type="scientific">Sphingomonas naphthae</name>
    <dbReference type="NCBI Taxonomy" id="1813468"/>
    <lineage>
        <taxon>Bacteria</taxon>
        <taxon>Pseudomonadati</taxon>
        <taxon>Pseudomonadota</taxon>
        <taxon>Alphaproteobacteria</taxon>
        <taxon>Sphingomonadales</taxon>
        <taxon>Sphingomonadaceae</taxon>
        <taxon>Sphingomonas</taxon>
    </lineage>
</organism>
<dbReference type="Proteomes" id="UP001220395">
    <property type="component" value="Chromosome"/>
</dbReference>
<sequence>MTFAVGDGAWWDASDVPTAIIASLMLVGASGATVAAAQQAVSTQMPAFKGYVVDQAAILSPDLRRRLAERLGRFERRTRHQMAVVTVASLGGEDVAVYTRRLGNRWGVGWKGVNDGVVVLVAPNERKVRIAIGDGLTRTLPEAFCGEVIRKLMTPAFTTGRFDQGVEAGVVVLIARVDKVERKR</sequence>
<evidence type="ECO:0000313" key="3">
    <source>
        <dbReference type="Proteomes" id="UP001220395"/>
    </source>
</evidence>